<feature type="compositionally biased region" description="Basic and acidic residues" evidence="2">
    <location>
        <begin position="1"/>
        <end position="25"/>
    </location>
</feature>
<feature type="compositionally biased region" description="Acidic residues" evidence="2">
    <location>
        <begin position="350"/>
        <end position="365"/>
    </location>
</feature>
<name>A0A9P1C247_9DINO</name>
<feature type="repeat" description="ANK" evidence="1">
    <location>
        <begin position="278"/>
        <end position="310"/>
    </location>
</feature>
<reference evidence="4 5" key="2">
    <citation type="submission" date="2024-05" db="EMBL/GenBank/DDBJ databases">
        <authorList>
            <person name="Chen Y."/>
            <person name="Shah S."/>
            <person name="Dougan E. K."/>
            <person name="Thang M."/>
            <person name="Chan C."/>
        </authorList>
    </citation>
    <scope>NUCLEOTIDE SEQUENCE [LARGE SCALE GENOMIC DNA]</scope>
</reference>
<dbReference type="OrthoDB" id="428654at2759"/>
<dbReference type="SMART" id="SM00248">
    <property type="entry name" value="ANK"/>
    <property type="match status" value="3"/>
</dbReference>
<dbReference type="InterPro" id="IPR002110">
    <property type="entry name" value="Ankyrin_rpt"/>
</dbReference>
<dbReference type="PROSITE" id="PS50088">
    <property type="entry name" value="ANK_REPEAT"/>
    <property type="match status" value="1"/>
</dbReference>
<evidence type="ECO:0000256" key="1">
    <source>
        <dbReference type="PROSITE-ProRule" id="PRU00023"/>
    </source>
</evidence>
<dbReference type="Pfam" id="PF00023">
    <property type="entry name" value="Ank"/>
    <property type="match status" value="1"/>
</dbReference>
<keyword evidence="5" id="KW-1185">Reference proteome</keyword>
<accession>A0A9P1C247</accession>
<protein>
    <submittedName>
        <fullName evidence="4">Ankyrin-2</fullName>
    </submittedName>
</protein>
<dbReference type="EMBL" id="CAMXCT020000743">
    <property type="protein sequence ID" value="CAL1136123.1"/>
    <property type="molecule type" value="Genomic_DNA"/>
</dbReference>
<dbReference type="EMBL" id="CAMXCT010000743">
    <property type="protein sequence ID" value="CAI3982748.1"/>
    <property type="molecule type" value="Genomic_DNA"/>
</dbReference>
<gene>
    <name evidence="3" type="ORF">C1SCF055_LOCUS10413</name>
</gene>
<evidence type="ECO:0000313" key="4">
    <source>
        <dbReference type="EMBL" id="CAL4770060.1"/>
    </source>
</evidence>
<dbReference type="AlphaFoldDB" id="A0A9P1C247"/>
<comment type="caution">
    <text evidence="3">The sequence shown here is derived from an EMBL/GenBank/DDBJ whole genome shotgun (WGS) entry which is preliminary data.</text>
</comment>
<reference evidence="3" key="1">
    <citation type="submission" date="2022-10" db="EMBL/GenBank/DDBJ databases">
        <authorList>
            <person name="Chen Y."/>
            <person name="Dougan E. K."/>
            <person name="Chan C."/>
            <person name="Rhodes N."/>
            <person name="Thang M."/>
        </authorList>
    </citation>
    <scope>NUCLEOTIDE SEQUENCE</scope>
</reference>
<evidence type="ECO:0000313" key="3">
    <source>
        <dbReference type="EMBL" id="CAI3982748.1"/>
    </source>
</evidence>
<dbReference type="Gene3D" id="1.25.40.20">
    <property type="entry name" value="Ankyrin repeat-containing domain"/>
    <property type="match status" value="2"/>
</dbReference>
<feature type="region of interest" description="Disordered" evidence="2">
    <location>
        <begin position="343"/>
        <end position="365"/>
    </location>
</feature>
<keyword evidence="1" id="KW-0040">ANK repeat</keyword>
<proteinExistence type="predicted"/>
<dbReference type="InterPro" id="IPR036770">
    <property type="entry name" value="Ankyrin_rpt-contain_sf"/>
</dbReference>
<organism evidence="3">
    <name type="scientific">Cladocopium goreaui</name>
    <dbReference type="NCBI Taxonomy" id="2562237"/>
    <lineage>
        <taxon>Eukaryota</taxon>
        <taxon>Sar</taxon>
        <taxon>Alveolata</taxon>
        <taxon>Dinophyceae</taxon>
        <taxon>Suessiales</taxon>
        <taxon>Symbiodiniaceae</taxon>
        <taxon>Cladocopium</taxon>
    </lineage>
</organism>
<dbReference type="EMBL" id="CAMXCT030000743">
    <property type="protein sequence ID" value="CAL4770060.1"/>
    <property type="molecule type" value="Genomic_DNA"/>
</dbReference>
<feature type="region of interest" description="Disordered" evidence="2">
    <location>
        <begin position="1"/>
        <end position="64"/>
    </location>
</feature>
<dbReference type="SUPFAM" id="SSF48403">
    <property type="entry name" value="Ankyrin repeat"/>
    <property type="match status" value="1"/>
</dbReference>
<feature type="compositionally biased region" description="Polar residues" evidence="2">
    <location>
        <begin position="26"/>
        <end position="50"/>
    </location>
</feature>
<dbReference type="Proteomes" id="UP001152797">
    <property type="component" value="Unassembled WGS sequence"/>
</dbReference>
<sequence>MAMDLARLKTCEEAHGSPHSGHGEESVSTALSSHSLPNQMTESVSTLTSRPSRRAATTGVSSASRMDQHKRLVRVFLQTNDYLHVNEGKQSWGYTCYPLHTAVRQKKPAVVKALLLLGARRDLKYRGYTPEEYAERRQRRWGGYDDVLKVFEETCGTINIHRWGMVGQCDYVGPLLCELSGVHFLGRAEMRSQKSPQSPMKVLVRPSIFVSDFEDSPGIGSQSTRDSRVADRFSSWKSRSEAGSVVVTKAEQRKIIVRSFLESNGFMHINEAKSRWGKACYPLHAAVRLKKSSMVKALLQLGARRDVKYRGYTPEEYAQQKHHRWGGYEDVLKIFQMHIPVQMPSREECEPTSEDSTEIPEDEGV</sequence>
<evidence type="ECO:0000313" key="5">
    <source>
        <dbReference type="Proteomes" id="UP001152797"/>
    </source>
</evidence>
<evidence type="ECO:0000256" key="2">
    <source>
        <dbReference type="SAM" id="MobiDB-lite"/>
    </source>
</evidence>